<name>A0A8T0KHA7_PHAAN</name>
<dbReference type="PANTHER" id="PTHR31170:SF21">
    <property type="match status" value="1"/>
</dbReference>
<evidence type="ECO:0000313" key="3">
    <source>
        <dbReference type="EMBL" id="KAG2398539.1"/>
    </source>
</evidence>
<dbReference type="PANTHER" id="PTHR31170">
    <property type="entry name" value="BNAC04G53230D PROTEIN"/>
    <property type="match status" value="1"/>
</dbReference>
<accession>A0A8T0KHA7</accession>
<reference evidence="3 4" key="1">
    <citation type="submission" date="2020-05" db="EMBL/GenBank/DDBJ databases">
        <title>Vigna angularis (adzuki bean) Var. LongXiaoDou No. 4 denovo assembly.</title>
        <authorList>
            <person name="Xiang H."/>
        </authorList>
    </citation>
    <scope>NUCLEOTIDE SEQUENCE [LARGE SCALE GENOMIC DNA]</scope>
    <source>
        <tissue evidence="3">Leaf</tissue>
    </source>
</reference>
<organism evidence="3 4">
    <name type="scientific">Phaseolus angularis</name>
    <name type="common">Azuki bean</name>
    <name type="synonym">Vigna angularis</name>
    <dbReference type="NCBI Taxonomy" id="3914"/>
    <lineage>
        <taxon>Eukaryota</taxon>
        <taxon>Viridiplantae</taxon>
        <taxon>Streptophyta</taxon>
        <taxon>Embryophyta</taxon>
        <taxon>Tracheophyta</taxon>
        <taxon>Spermatophyta</taxon>
        <taxon>Magnoliopsida</taxon>
        <taxon>eudicotyledons</taxon>
        <taxon>Gunneridae</taxon>
        <taxon>Pentapetalae</taxon>
        <taxon>rosids</taxon>
        <taxon>fabids</taxon>
        <taxon>Fabales</taxon>
        <taxon>Fabaceae</taxon>
        <taxon>Papilionoideae</taxon>
        <taxon>50 kb inversion clade</taxon>
        <taxon>NPAAA clade</taxon>
        <taxon>indigoferoid/millettioid clade</taxon>
        <taxon>Phaseoleae</taxon>
        <taxon>Vigna</taxon>
    </lineage>
</organism>
<dbReference type="Proteomes" id="UP000743370">
    <property type="component" value="Unassembled WGS sequence"/>
</dbReference>
<dbReference type="AlphaFoldDB" id="A0A8T0KHA7"/>
<dbReference type="EMBL" id="JABFOF010000004">
    <property type="protein sequence ID" value="KAG2398539.1"/>
    <property type="molecule type" value="Genomic_DNA"/>
</dbReference>
<sequence>MASAKLVRLANHMSSTRKIHSTAKRMSSNWRDHMKKELENGHSGKQEQSHHPVCIYRVPYNMRKVEPKAYRPNNISIGPCHHGAPHLRNMEALKKRFYISLFNNDANAAKLDQAFEFLEEQETNVRRCYNEDIKLSSDEFLQMMLVDGSFIVQLLRDLSANEFGKVRSLSPWMLPIIRREMIMLENQLPMFVLSKLFELTSVDSAPSGHNNCLQDLALRFFYPLLQVDSDYTLDTKKAGELRGLHFLDLLSWVVGVSTVGALLALYFTFIQTVCSFADSIEAFKNQSFRSAFIDVFCIPVRGVPTNDKRKSEICTRKFVVALNEIALSVIA</sequence>
<gene>
    <name evidence="3" type="ORF">HKW66_Vig0089800</name>
</gene>
<keyword evidence="2" id="KW-0812">Transmembrane</keyword>
<evidence type="ECO:0000256" key="2">
    <source>
        <dbReference type="SAM" id="Phobius"/>
    </source>
</evidence>
<dbReference type="Pfam" id="PF03140">
    <property type="entry name" value="DUF247"/>
    <property type="match status" value="1"/>
</dbReference>
<proteinExistence type="predicted"/>
<keyword evidence="2" id="KW-0472">Membrane</keyword>
<feature type="transmembrane region" description="Helical" evidence="2">
    <location>
        <begin position="246"/>
        <end position="269"/>
    </location>
</feature>
<protein>
    <submittedName>
        <fullName evidence="3">UPF0481 protein</fullName>
    </submittedName>
</protein>
<evidence type="ECO:0000256" key="1">
    <source>
        <dbReference type="SAM" id="MobiDB-lite"/>
    </source>
</evidence>
<dbReference type="InterPro" id="IPR004158">
    <property type="entry name" value="DUF247_pln"/>
</dbReference>
<keyword evidence="2" id="KW-1133">Transmembrane helix</keyword>
<feature type="region of interest" description="Disordered" evidence="1">
    <location>
        <begin position="10"/>
        <end position="30"/>
    </location>
</feature>
<evidence type="ECO:0000313" key="4">
    <source>
        <dbReference type="Proteomes" id="UP000743370"/>
    </source>
</evidence>
<comment type="caution">
    <text evidence="3">The sequence shown here is derived from an EMBL/GenBank/DDBJ whole genome shotgun (WGS) entry which is preliminary data.</text>
</comment>